<gene>
    <name evidence="2" type="ORF">MTBPR1_280004</name>
</gene>
<proteinExistence type="predicted"/>
<keyword evidence="1" id="KW-0812">Transmembrane</keyword>
<dbReference type="EMBL" id="FLYE01000021">
    <property type="protein sequence ID" value="SCA56627.1"/>
    <property type="molecule type" value="Genomic_DNA"/>
</dbReference>
<keyword evidence="3" id="KW-1185">Reference proteome</keyword>
<evidence type="ECO:0000313" key="2">
    <source>
        <dbReference type="EMBL" id="SCA56627.1"/>
    </source>
</evidence>
<evidence type="ECO:0000256" key="1">
    <source>
        <dbReference type="SAM" id="Phobius"/>
    </source>
</evidence>
<keyword evidence="1" id="KW-0472">Membrane</keyword>
<organism evidence="2 3">
    <name type="scientific">Candidatus Terasakiella magnetica</name>
    <dbReference type="NCBI Taxonomy" id="1867952"/>
    <lineage>
        <taxon>Bacteria</taxon>
        <taxon>Pseudomonadati</taxon>
        <taxon>Pseudomonadota</taxon>
        <taxon>Alphaproteobacteria</taxon>
        <taxon>Rhodospirillales</taxon>
        <taxon>Terasakiellaceae</taxon>
        <taxon>Terasakiella</taxon>
    </lineage>
</organism>
<protein>
    <submittedName>
        <fullName evidence="2">Uncharacterized protein</fullName>
    </submittedName>
</protein>
<accession>A0A1C3RH53</accession>
<dbReference type="AlphaFoldDB" id="A0A1C3RH53"/>
<dbReference type="Proteomes" id="UP000231658">
    <property type="component" value="Unassembled WGS sequence"/>
</dbReference>
<name>A0A1C3RH53_9PROT</name>
<feature type="transmembrane region" description="Helical" evidence="1">
    <location>
        <begin position="6"/>
        <end position="25"/>
    </location>
</feature>
<reference evidence="2 3" key="1">
    <citation type="submission" date="2016-07" db="EMBL/GenBank/DDBJ databases">
        <authorList>
            <person name="Lefevre C.T."/>
        </authorList>
    </citation>
    <scope>NUCLEOTIDE SEQUENCE [LARGE SCALE GENOMIC DNA]</scope>
    <source>
        <strain evidence="2">PR1</strain>
    </source>
</reference>
<evidence type="ECO:0000313" key="3">
    <source>
        <dbReference type="Proteomes" id="UP000231658"/>
    </source>
</evidence>
<sequence length="44" mass="5054">MMEFYVSLEIILSMAFSGLSLRFLLKEAARQKLVEVNGIEPMTF</sequence>
<keyword evidence="1" id="KW-1133">Transmembrane helix</keyword>